<feature type="transmembrane region" description="Helical" evidence="1">
    <location>
        <begin position="17"/>
        <end position="35"/>
    </location>
</feature>
<sequence>MQIFDTANLLSTMLPTFFNFALPIIIFVILVNLITKFIRRKMHQKTYVKFNQRNIADTFSANFY</sequence>
<accession>A0A7S9RR71</accession>
<evidence type="ECO:0000256" key="1">
    <source>
        <dbReference type="SAM" id="Phobius"/>
    </source>
</evidence>
<dbReference type="RefSeq" id="WP_159071000.1">
    <property type="nucleotide sequence ID" value="NZ_PIQU01000007.1"/>
</dbReference>
<protein>
    <submittedName>
        <fullName evidence="2">Uncharacterized protein</fullName>
    </submittedName>
</protein>
<dbReference type="Proteomes" id="UP000594707">
    <property type="component" value="Chromosome"/>
</dbReference>
<proteinExistence type="predicted"/>
<dbReference type="EMBL" id="CP060705">
    <property type="protein sequence ID" value="QPH96433.1"/>
    <property type="molecule type" value="Genomic_DNA"/>
</dbReference>
<reference evidence="2 3" key="1">
    <citation type="journal article" date="2018" name="Emerg. Microbes Infect.">
        <title>Genomic analysis of oral Campylobacter concisus strains identified a potential bacterial molecular marker associated with active Crohn's disease.</title>
        <authorList>
            <person name="Liu F."/>
            <person name="Ma R."/>
            <person name="Tay C.Y.A."/>
            <person name="Octavia S."/>
            <person name="Lan R."/>
            <person name="Chung H.K.L."/>
            <person name="Riordan S.M."/>
            <person name="Grimm M.C."/>
            <person name="Leong R.W."/>
            <person name="Tanaka M.M."/>
            <person name="Connor S."/>
            <person name="Zhang L."/>
        </authorList>
    </citation>
    <scope>NUCLEOTIDE SEQUENCE [LARGE SCALE GENOMIC DNA]</scope>
    <source>
        <strain evidence="2 3">P13UCO-S1</strain>
    </source>
</reference>
<gene>
    <name evidence="2" type="ORF">CVT08_03835</name>
</gene>
<keyword evidence="1" id="KW-1133">Transmembrane helix</keyword>
<evidence type="ECO:0000313" key="2">
    <source>
        <dbReference type="EMBL" id="QPH96433.1"/>
    </source>
</evidence>
<keyword evidence="1" id="KW-0472">Membrane</keyword>
<dbReference type="AlphaFoldDB" id="A0A7S9RR71"/>
<keyword evidence="1" id="KW-0812">Transmembrane</keyword>
<evidence type="ECO:0000313" key="3">
    <source>
        <dbReference type="Proteomes" id="UP000594707"/>
    </source>
</evidence>
<organism evidence="2 3">
    <name type="scientific">Campylobacter concisus</name>
    <dbReference type="NCBI Taxonomy" id="199"/>
    <lineage>
        <taxon>Bacteria</taxon>
        <taxon>Pseudomonadati</taxon>
        <taxon>Campylobacterota</taxon>
        <taxon>Epsilonproteobacteria</taxon>
        <taxon>Campylobacterales</taxon>
        <taxon>Campylobacteraceae</taxon>
        <taxon>Campylobacter</taxon>
    </lineage>
</organism>
<name>A0A7S9RR71_9BACT</name>